<dbReference type="PANTHER" id="PTHR41373">
    <property type="entry name" value="DUF2156 DOMAIN-CONTAINING PROTEIN"/>
    <property type="match status" value="1"/>
</dbReference>
<dbReference type="Proteomes" id="UP000534783">
    <property type="component" value="Unassembled WGS sequence"/>
</dbReference>
<protein>
    <submittedName>
        <fullName evidence="2">DUF2156 domain-containing protein</fullName>
    </submittedName>
</protein>
<dbReference type="InterPro" id="IPR016732">
    <property type="entry name" value="UCP018688"/>
</dbReference>
<keyword evidence="3" id="KW-1185">Reference proteome</keyword>
<dbReference type="RefSeq" id="WP_168057915.1">
    <property type="nucleotide sequence ID" value="NZ_VTOW01000001.1"/>
</dbReference>
<reference evidence="2 3" key="1">
    <citation type="journal article" date="2020" name="Nature">
        <title>Bacterial chemolithoautotrophy via manganese oxidation.</title>
        <authorList>
            <person name="Yu H."/>
            <person name="Leadbetter J.R."/>
        </authorList>
    </citation>
    <scope>NUCLEOTIDE SEQUENCE [LARGE SCALE GENOMIC DNA]</scope>
    <source>
        <strain evidence="2 3">Mn-1</strain>
    </source>
</reference>
<dbReference type="SUPFAM" id="SSF55729">
    <property type="entry name" value="Acyl-CoA N-acyltransferases (Nat)"/>
    <property type="match status" value="2"/>
</dbReference>
<dbReference type="InterPro" id="IPR016181">
    <property type="entry name" value="Acyl_CoA_acyltransferase"/>
</dbReference>
<dbReference type="Pfam" id="PF09924">
    <property type="entry name" value="LPG_synthase_C"/>
    <property type="match status" value="1"/>
</dbReference>
<evidence type="ECO:0000313" key="2">
    <source>
        <dbReference type="EMBL" id="NKE69623.1"/>
    </source>
</evidence>
<feature type="domain" description="Phosphatidylglycerol lysyltransferase C-terminal" evidence="1">
    <location>
        <begin position="30"/>
        <end position="286"/>
    </location>
</feature>
<organism evidence="2 3">
    <name type="scientific">Candidatus Manganitrophus noduliformans</name>
    <dbReference type="NCBI Taxonomy" id="2606439"/>
    <lineage>
        <taxon>Bacteria</taxon>
        <taxon>Pseudomonadati</taxon>
        <taxon>Nitrospirota</taxon>
        <taxon>Nitrospiria</taxon>
        <taxon>Candidatus Troglogloeales</taxon>
        <taxon>Candidatus Manganitrophaceae</taxon>
        <taxon>Candidatus Manganitrophus</taxon>
    </lineage>
</organism>
<gene>
    <name evidence="2" type="ORF">MNODULE_02530</name>
</gene>
<sequence length="295" mass="34140">MIDLKPLQRDTRPLFENYLEQTGAPLSAYAFPAHFLWRDHFSFQWAVHRDHFLLFAEYDRCLYMPLPPLGPPDRTVILDCFDRMDRKNPDRAISRIENIAETEIGFYQACDLTTEWKAPEYLYRRAALAALKGDRYKAKRAACNAFEKHHPIGRAYRSSDEAAARGLLERWVEDRIARHPDPIYRRMIQDSESVHRHALSEAEVLGLTGWVVEVSGALAGYTFGFPQDRETFCILLEVADLKWKGAAAYLFRSFCQSLTAFQWINAMDDSGIPSLRQTKESYRPERKIGCALARR</sequence>
<accession>A0A7X6I9M3</accession>
<evidence type="ECO:0000313" key="3">
    <source>
        <dbReference type="Proteomes" id="UP000534783"/>
    </source>
</evidence>
<comment type="caution">
    <text evidence="2">The sequence shown here is derived from an EMBL/GenBank/DDBJ whole genome shotgun (WGS) entry which is preliminary data.</text>
</comment>
<proteinExistence type="predicted"/>
<dbReference type="PANTHER" id="PTHR41373:SF1">
    <property type="entry name" value="PHOSPHATIDYLGLYCEROL LYSYLTRANSFERASE C-TERMINAL DOMAIN-CONTAINING PROTEIN"/>
    <property type="match status" value="1"/>
</dbReference>
<evidence type="ECO:0000259" key="1">
    <source>
        <dbReference type="Pfam" id="PF09924"/>
    </source>
</evidence>
<dbReference type="InterPro" id="IPR024320">
    <property type="entry name" value="LPG_synthase_C"/>
</dbReference>
<dbReference type="Gene3D" id="3.40.630.30">
    <property type="match status" value="2"/>
</dbReference>
<name>A0A7X6I9M3_9BACT</name>
<dbReference type="EMBL" id="VTOW01000001">
    <property type="protein sequence ID" value="NKE69623.1"/>
    <property type="molecule type" value="Genomic_DNA"/>
</dbReference>
<dbReference type="AlphaFoldDB" id="A0A7X6I9M3"/>